<dbReference type="EMBL" id="CP097899">
    <property type="protein sequence ID" value="URN93158.1"/>
    <property type="molecule type" value="Genomic_DNA"/>
</dbReference>
<dbReference type="NCBIfam" id="TIGR03717">
    <property type="entry name" value="R_switched_YjbE"/>
    <property type="match status" value="1"/>
</dbReference>
<dbReference type="Pfam" id="PF03741">
    <property type="entry name" value="TerC"/>
    <property type="match status" value="1"/>
</dbReference>
<evidence type="ECO:0000256" key="4">
    <source>
        <dbReference type="ARBA" id="ARBA00022989"/>
    </source>
</evidence>
<sequence length="221" mass="24336">MDSLIVFIEIVLINLLLSGDNAIVIAMVSNQLPVHQRNKAMWWGTLVAVLLRCLLVLLALPLLQIPFLQAVGGLLLLYISIKLLIDMQQAGHQEMNVKKITLISGIWTIITADFVMSLDNVLAIAAVAKGDVILIMLGIALSIPMIIWGSKLLDHLMKKFPFLAYIGASLLAFAAGEMLIRDQGLHNIFFNKMNNSLTIVPLLCIPLVIIAAIIRQKPIKK</sequence>
<gene>
    <name evidence="7" type="ORF">NAG76_15105</name>
</gene>
<evidence type="ECO:0000256" key="2">
    <source>
        <dbReference type="ARBA" id="ARBA00007511"/>
    </source>
</evidence>
<feature type="transmembrane region" description="Helical" evidence="6">
    <location>
        <begin position="6"/>
        <end position="28"/>
    </location>
</feature>
<evidence type="ECO:0000313" key="8">
    <source>
        <dbReference type="Proteomes" id="UP001056756"/>
    </source>
</evidence>
<feature type="transmembrane region" description="Helical" evidence="6">
    <location>
        <begin position="162"/>
        <end position="181"/>
    </location>
</feature>
<comment type="subcellular location">
    <subcellularLocation>
        <location evidence="1">Membrane</location>
        <topology evidence="1">Multi-pass membrane protein</topology>
    </subcellularLocation>
</comment>
<dbReference type="KEGG" id="plig:NAG76_15105"/>
<feature type="transmembrane region" description="Helical" evidence="6">
    <location>
        <begin position="193"/>
        <end position="214"/>
    </location>
</feature>
<dbReference type="GO" id="GO:0016020">
    <property type="term" value="C:membrane"/>
    <property type="evidence" value="ECO:0007669"/>
    <property type="project" value="UniProtKB-SubCell"/>
</dbReference>
<proteinExistence type="inferred from homology"/>
<keyword evidence="3 6" id="KW-0812">Transmembrane</keyword>
<accession>A0A9J6ZAD9</accession>
<dbReference type="PANTHER" id="PTHR30238">
    <property type="entry name" value="MEMBRANE BOUND PREDICTED REDOX MODULATOR"/>
    <property type="match status" value="1"/>
</dbReference>
<dbReference type="PANTHER" id="PTHR30238:SF4">
    <property type="entry name" value="SLL1022 PROTEIN"/>
    <property type="match status" value="1"/>
</dbReference>
<keyword evidence="5 6" id="KW-0472">Membrane</keyword>
<comment type="similarity">
    <text evidence="2">Belongs to the TerC family.</text>
</comment>
<name>A0A9J6ZAD9_9BACL</name>
<feature type="transmembrane region" description="Helical" evidence="6">
    <location>
        <begin position="132"/>
        <end position="150"/>
    </location>
</feature>
<evidence type="ECO:0000256" key="5">
    <source>
        <dbReference type="ARBA" id="ARBA00023136"/>
    </source>
</evidence>
<protein>
    <submittedName>
        <fullName evidence="7">TerC family protein</fullName>
    </submittedName>
</protein>
<reference evidence="7" key="1">
    <citation type="submission" date="2022-05" db="EMBL/GenBank/DDBJ databases">
        <title>Novel bacterial taxa in a minimal lignocellulolytic consortium and its capacity to transform plastics disclosed by genome-resolved metagenomics.</title>
        <authorList>
            <person name="Rodriguez C.A.D."/>
            <person name="Diaz-Garcia L."/>
            <person name="Herrera K."/>
            <person name="Tarazona N.A."/>
            <person name="Sproer C."/>
            <person name="Overmann J."/>
            <person name="Jimenez D.J."/>
        </authorList>
    </citation>
    <scope>NUCLEOTIDE SEQUENCE</scope>
    <source>
        <strain evidence="7">MAG5</strain>
    </source>
</reference>
<dbReference type="InterPro" id="IPR005496">
    <property type="entry name" value="Integral_membrane_TerC"/>
</dbReference>
<feature type="transmembrane region" description="Helical" evidence="6">
    <location>
        <begin position="40"/>
        <end position="60"/>
    </location>
</feature>
<evidence type="ECO:0000256" key="3">
    <source>
        <dbReference type="ARBA" id="ARBA00022692"/>
    </source>
</evidence>
<feature type="transmembrane region" description="Helical" evidence="6">
    <location>
        <begin position="106"/>
        <end position="126"/>
    </location>
</feature>
<dbReference type="InterPro" id="IPR022301">
    <property type="entry name" value="Integral_membrane_YjbE"/>
</dbReference>
<organism evidence="7 8">
    <name type="scientific">Candidatus Pristimantibacillus lignocellulolyticus</name>
    <dbReference type="NCBI Taxonomy" id="2994561"/>
    <lineage>
        <taxon>Bacteria</taxon>
        <taxon>Bacillati</taxon>
        <taxon>Bacillota</taxon>
        <taxon>Bacilli</taxon>
        <taxon>Bacillales</taxon>
        <taxon>Paenibacillaceae</taxon>
        <taxon>Candidatus Pristimantibacillus</taxon>
    </lineage>
</organism>
<keyword evidence="4 6" id="KW-1133">Transmembrane helix</keyword>
<evidence type="ECO:0000256" key="6">
    <source>
        <dbReference type="SAM" id="Phobius"/>
    </source>
</evidence>
<feature type="transmembrane region" description="Helical" evidence="6">
    <location>
        <begin position="66"/>
        <end position="85"/>
    </location>
</feature>
<evidence type="ECO:0000313" key="7">
    <source>
        <dbReference type="EMBL" id="URN93158.1"/>
    </source>
</evidence>
<dbReference type="Proteomes" id="UP001056756">
    <property type="component" value="Chromosome"/>
</dbReference>
<dbReference type="AlphaFoldDB" id="A0A9J6ZAD9"/>
<evidence type="ECO:0000256" key="1">
    <source>
        <dbReference type="ARBA" id="ARBA00004141"/>
    </source>
</evidence>